<name>V8CFW9_9HELI</name>
<reference evidence="1 2" key="1">
    <citation type="submission" date="2013-10" db="EMBL/GenBank/DDBJ databases">
        <title>The Genome Sequence of Helicobacter canis NCTC 12740.</title>
        <authorList>
            <consortium name="The Broad Institute Genomics Platform"/>
            <person name="Earl A."/>
            <person name="Fox J.G."/>
            <person name="Shen Z."/>
            <person name="Young S.K."/>
            <person name="Zeng Q."/>
            <person name="Gargeya S."/>
            <person name="Fitzgerald M."/>
            <person name="Abouelleil A."/>
            <person name="Alvarado L."/>
            <person name="Chapman S.B."/>
            <person name="Gainer-Dewar J."/>
            <person name="Goldberg J."/>
            <person name="Griggs A."/>
            <person name="Gujja S."/>
            <person name="Hansen M."/>
            <person name="Howarth C."/>
            <person name="Imamovic A."/>
            <person name="Ireland A."/>
            <person name="Larimer J."/>
            <person name="McCowan C."/>
            <person name="Murphy C."/>
            <person name="Pearson M."/>
            <person name="Poon T.W."/>
            <person name="Priest M."/>
            <person name="Roberts A."/>
            <person name="Saif S."/>
            <person name="Shea T."/>
            <person name="Sykes S."/>
            <person name="Wortman J."/>
            <person name="Nusbaum C."/>
            <person name="Birren B."/>
        </authorList>
    </citation>
    <scope>NUCLEOTIDE SEQUENCE [LARGE SCALE GENOMIC DNA]</scope>
    <source>
        <strain evidence="1 2">NCTC 12740</strain>
    </source>
</reference>
<sequence>MLHYESGQVIKCRYKGQSINDVASMSLYSMCHLPISFFVSVLNSSLLYEYLKVFVNASVNLQINDIRQLPIVIPTQEQLRELESIFNEAYRIQQEKFTKHIAESHTQSLEALQTRLDSLCLSLYKL</sequence>
<comment type="caution">
    <text evidence="1">The sequence shown here is derived from an EMBL/GenBank/DDBJ whole genome shotgun (WGS) entry which is preliminary data.</text>
</comment>
<dbReference type="EMBL" id="AZJJ01000007">
    <property type="protein sequence ID" value="ETD25631.1"/>
    <property type="molecule type" value="Genomic_DNA"/>
</dbReference>
<dbReference type="Proteomes" id="UP000018688">
    <property type="component" value="Unassembled WGS sequence"/>
</dbReference>
<dbReference type="HOGENOM" id="CLU_147194_0_0_7"/>
<organism evidence="1 2">
    <name type="scientific">Helicobacter canis NCTC 12740</name>
    <dbReference type="NCBI Taxonomy" id="1357399"/>
    <lineage>
        <taxon>Bacteria</taxon>
        <taxon>Pseudomonadati</taxon>
        <taxon>Campylobacterota</taxon>
        <taxon>Epsilonproteobacteria</taxon>
        <taxon>Campylobacterales</taxon>
        <taxon>Helicobacteraceae</taxon>
        <taxon>Helicobacter</taxon>
    </lineage>
</organism>
<dbReference type="STRING" id="1357399.HMPREF2087_01459"/>
<accession>V8CFW9</accession>
<dbReference type="AlphaFoldDB" id="V8CFW9"/>
<dbReference type="PATRIC" id="fig|1357399.3.peg.1524"/>
<evidence type="ECO:0008006" key="3">
    <source>
        <dbReference type="Google" id="ProtNLM"/>
    </source>
</evidence>
<gene>
    <name evidence="1" type="ORF">HMPREF2087_01459</name>
</gene>
<keyword evidence="2" id="KW-1185">Reference proteome</keyword>
<evidence type="ECO:0000313" key="2">
    <source>
        <dbReference type="Proteomes" id="UP000018688"/>
    </source>
</evidence>
<dbReference type="OrthoDB" id="9806213at2"/>
<evidence type="ECO:0000313" key="1">
    <source>
        <dbReference type="EMBL" id="ETD25631.1"/>
    </source>
</evidence>
<proteinExistence type="predicted"/>
<protein>
    <recommendedName>
        <fullName evidence="3">Type I restriction modification DNA specificity domain-containing protein</fullName>
    </recommendedName>
</protein>
<dbReference type="eggNOG" id="COG0827">
    <property type="taxonomic scope" value="Bacteria"/>
</dbReference>
<dbReference type="RefSeq" id="WP_023930474.1">
    <property type="nucleotide sequence ID" value="NZ_KI669458.1"/>
</dbReference>